<dbReference type="Pfam" id="PF02639">
    <property type="entry name" value="DUF188"/>
    <property type="match status" value="1"/>
</dbReference>
<dbReference type="PANTHER" id="PTHR35146:SF1">
    <property type="entry name" value="UPF0178 PROTEIN YAII"/>
    <property type="match status" value="1"/>
</dbReference>
<dbReference type="NCBIfam" id="NF001095">
    <property type="entry name" value="PRK00124.1"/>
    <property type="match status" value="1"/>
</dbReference>
<accession>A0ABV5APP9</accession>
<comment type="caution">
    <text evidence="3">The sequence shown here is derived from an EMBL/GenBank/DDBJ whole genome shotgun (WGS) entry which is preliminary data.</text>
</comment>
<name>A0ABV5APP9_9BACL</name>
<evidence type="ECO:0000256" key="2">
    <source>
        <dbReference type="HAMAP-Rule" id="MF_00489"/>
    </source>
</evidence>
<dbReference type="HAMAP" id="MF_00489">
    <property type="entry name" value="UPF0178"/>
    <property type="match status" value="1"/>
</dbReference>
<sequence>MKLGDRRIVVDGDACPVKTEIAAAAARFQMEVILVSSFDHLLQGGSGITVVTVDRSDQSADLYIANHVRRGDVVATNDYGLAALALAKGCSVISFRGTPYSDESIDFMLDRRHISAKERRRGRYGKGPKAFTEEDRIMFQHKLTKLLTDLQENELE</sequence>
<gene>
    <name evidence="3" type="ORF">ACE41H_05150</name>
</gene>
<comment type="similarity">
    <text evidence="1 2">Belongs to the UPF0178 family.</text>
</comment>
<keyword evidence="4" id="KW-1185">Reference proteome</keyword>
<evidence type="ECO:0000256" key="1">
    <source>
        <dbReference type="ARBA" id="ARBA00008522"/>
    </source>
</evidence>
<dbReference type="EMBL" id="JBHHMI010000003">
    <property type="protein sequence ID" value="MFB5266173.1"/>
    <property type="molecule type" value="Genomic_DNA"/>
</dbReference>
<reference evidence="3 4" key="1">
    <citation type="submission" date="2024-09" db="EMBL/GenBank/DDBJ databases">
        <title>Paenibacillus zeirhizospherea sp. nov., isolated from surface of the maize (Zea mays) roots in a horticulture field, Hungary.</title>
        <authorList>
            <person name="Marton D."/>
            <person name="Farkas M."/>
            <person name="Bedics A."/>
            <person name="Toth E."/>
            <person name="Tancsics A."/>
            <person name="Boka K."/>
            <person name="Maroti G."/>
            <person name="Kriszt B."/>
            <person name="Cserhati M."/>
        </authorList>
    </citation>
    <scope>NUCLEOTIDE SEQUENCE [LARGE SCALE GENOMIC DNA]</scope>
    <source>
        <strain evidence="3 4">KCTC 33519</strain>
    </source>
</reference>
<protein>
    <recommendedName>
        <fullName evidence="2">UPF0178 protein ACE41H_05150</fullName>
    </recommendedName>
</protein>
<organism evidence="3 4">
    <name type="scientific">Paenibacillus enshidis</name>
    <dbReference type="NCBI Taxonomy" id="1458439"/>
    <lineage>
        <taxon>Bacteria</taxon>
        <taxon>Bacillati</taxon>
        <taxon>Bacillota</taxon>
        <taxon>Bacilli</taxon>
        <taxon>Bacillales</taxon>
        <taxon>Paenibacillaceae</taxon>
        <taxon>Paenibacillus</taxon>
    </lineage>
</organism>
<dbReference type="PANTHER" id="PTHR35146">
    <property type="entry name" value="UPF0178 PROTEIN YAII"/>
    <property type="match status" value="1"/>
</dbReference>
<dbReference type="Proteomes" id="UP001580346">
    <property type="component" value="Unassembled WGS sequence"/>
</dbReference>
<proteinExistence type="inferred from homology"/>
<evidence type="ECO:0000313" key="3">
    <source>
        <dbReference type="EMBL" id="MFB5266173.1"/>
    </source>
</evidence>
<evidence type="ECO:0000313" key="4">
    <source>
        <dbReference type="Proteomes" id="UP001580346"/>
    </source>
</evidence>
<dbReference type="RefSeq" id="WP_375353748.1">
    <property type="nucleotide sequence ID" value="NZ_JBHHMI010000003.1"/>
</dbReference>
<dbReference type="InterPro" id="IPR003791">
    <property type="entry name" value="UPF0178"/>
</dbReference>